<evidence type="ECO:0000256" key="1">
    <source>
        <dbReference type="ARBA" id="ARBA00004127"/>
    </source>
</evidence>
<feature type="transmembrane region" description="Helical" evidence="8">
    <location>
        <begin position="118"/>
        <end position="140"/>
    </location>
</feature>
<dbReference type="InterPro" id="IPR011701">
    <property type="entry name" value="MFS"/>
</dbReference>
<dbReference type="SUPFAM" id="SSF103473">
    <property type="entry name" value="MFS general substrate transporter"/>
    <property type="match status" value="1"/>
</dbReference>
<evidence type="ECO:0000256" key="5">
    <source>
        <dbReference type="ARBA" id="ARBA00022989"/>
    </source>
</evidence>
<dbReference type="GO" id="GO:0012505">
    <property type="term" value="C:endomembrane system"/>
    <property type="evidence" value="ECO:0007669"/>
    <property type="project" value="UniProtKB-SubCell"/>
</dbReference>
<dbReference type="EMBL" id="CAJMXA010001677">
    <property type="protein sequence ID" value="CAE6467632.1"/>
    <property type="molecule type" value="Genomic_DNA"/>
</dbReference>
<gene>
    <name evidence="10" type="ORF">RDB_LOCUS70622</name>
</gene>
<sequence length="895" mass="97395">MSSSTTQALEVPVNEYIPEKPSADGVNPQLPAPPHVVVRARGTTEGIEMNFLGRSRDATEPTFPDDDGSSTISGSEGSRKEWAAVAACGLCLFLSGWQDGSLGPLIPTIQKYYNLTFTVVSLLFVSGCLGFLLAAVLNIYLSDRLSFGGLIFLAGVFQAISYAILIPAFPFPVMALAFVIKGFGVGLQDALANGLVSALRNDPSTKMGIIHSFYGAGALISPTIATQFAYHPHWSYQYMIPLGIASLNLVLLFSIFGFHTQEELLGPIQPTDPAEGGSKERRYKQVFGSWAVQIMAAFALLYVGVETTLGGWIVTFIVEERGAGTSAGYISSGFYGGLMLGRIGLIWVGERRVIYAYILLAIGLEMTVWMLPNMLENAVAFALIGVLIGWGNLLTWLLLHNTIGPMYPIGMNVLGTVVPKWLLIGSMGWVASVGQAGGALFPFLTGTLIQKYGVHVLQPISFRGVEYAIATCGTKTVISCPEQSNNVAVVEWKGGWVETEGLRIHLSEWVDDFKWGSSSKHVFKKWGSNPSIKWEAKKGQWKATDMRSQILATFVVRRGALGSRIEFTDAGKPYADALVLTGILSIAGKEEWRWYTYVQARRDAIEASSRDPTRPVSEVTGGENTIQPSVENLPTYREAPFTRPLGPLFNTSSPLPDQGCALSAPADRPLKLRLASRHPLNGTWYEGDKPLLCVQTAGPRTKVSQFIHISQDVEPSMKVTGTINWAEGKVMVLGTDIELDRVLGGKKGCSFFTKANQKYRVCTLPTLTSYWTTTSHTSSDSIYPDLNAHICYECCTAPPAKHPLALLTHYLKRKGTVMELTPEGHNALAQVLIGALILIYSTADKWKKVAGVGTHMGKEAKELVLGEEMVSDLDGWAGPLELMRLRHQEGNVSSP</sequence>
<keyword evidence="3" id="KW-0813">Transport</keyword>
<comment type="subcellular location">
    <subcellularLocation>
        <location evidence="1">Endomembrane system</location>
        <topology evidence="1">Multi-pass membrane protein</topology>
    </subcellularLocation>
</comment>
<keyword evidence="4 8" id="KW-0812">Transmembrane</keyword>
<dbReference type="Gene3D" id="1.20.1250.20">
    <property type="entry name" value="MFS general substrate transporter like domains"/>
    <property type="match status" value="1"/>
</dbReference>
<dbReference type="PROSITE" id="PS50850">
    <property type="entry name" value="MFS"/>
    <property type="match status" value="1"/>
</dbReference>
<name>A0A8H3BXQ6_9AGAM</name>
<protein>
    <recommendedName>
        <fullName evidence="9">Major facilitator superfamily (MFS) profile domain-containing protein</fullName>
    </recommendedName>
</protein>
<evidence type="ECO:0000256" key="7">
    <source>
        <dbReference type="SAM" id="MobiDB-lite"/>
    </source>
</evidence>
<dbReference type="GO" id="GO:0016020">
    <property type="term" value="C:membrane"/>
    <property type="evidence" value="ECO:0007669"/>
    <property type="project" value="TreeGrafter"/>
</dbReference>
<dbReference type="InterPro" id="IPR020846">
    <property type="entry name" value="MFS_dom"/>
</dbReference>
<feature type="transmembrane region" description="Helical" evidence="8">
    <location>
        <begin position="208"/>
        <end position="230"/>
    </location>
</feature>
<feature type="transmembrane region" description="Helical" evidence="8">
    <location>
        <begin position="147"/>
        <end position="169"/>
    </location>
</feature>
<dbReference type="Pfam" id="PF07690">
    <property type="entry name" value="MFS_1"/>
    <property type="match status" value="1"/>
</dbReference>
<keyword evidence="6 8" id="KW-0472">Membrane</keyword>
<comment type="caution">
    <text evidence="10">The sequence shown here is derived from an EMBL/GenBank/DDBJ whole genome shotgun (WGS) entry which is preliminary data.</text>
</comment>
<evidence type="ECO:0000256" key="8">
    <source>
        <dbReference type="SAM" id="Phobius"/>
    </source>
</evidence>
<evidence type="ECO:0000256" key="6">
    <source>
        <dbReference type="ARBA" id="ARBA00023136"/>
    </source>
</evidence>
<comment type="similarity">
    <text evidence="2">Belongs to the major facilitator superfamily.</text>
</comment>
<organism evidence="10 11">
    <name type="scientific">Rhizoctonia solani</name>
    <dbReference type="NCBI Taxonomy" id="456999"/>
    <lineage>
        <taxon>Eukaryota</taxon>
        <taxon>Fungi</taxon>
        <taxon>Dikarya</taxon>
        <taxon>Basidiomycota</taxon>
        <taxon>Agaricomycotina</taxon>
        <taxon>Agaricomycetes</taxon>
        <taxon>Cantharellales</taxon>
        <taxon>Ceratobasidiaceae</taxon>
        <taxon>Rhizoctonia</taxon>
    </lineage>
</organism>
<dbReference type="AlphaFoldDB" id="A0A8H3BXQ6"/>
<dbReference type="InterPro" id="IPR036259">
    <property type="entry name" value="MFS_trans_sf"/>
</dbReference>
<proteinExistence type="inferred from homology"/>
<feature type="transmembrane region" description="Helical" evidence="8">
    <location>
        <begin position="326"/>
        <end position="347"/>
    </location>
</feature>
<keyword evidence="5 8" id="KW-1133">Transmembrane helix</keyword>
<evidence type="ECO:0000256" key="4">
    <source>
        <dbReference type="ARBA" id="ARBA00022692"/>
    </source>
</evidence>
<evidence type="ECO:0000313" key="11">
    <source>
        <dbReference type="Proteomes" id="UP000663853"/>
    </source>
</evidence>
<feature type="transmembrane region" description="Helical" evidence="8">
    <location>
        <begin position="421"/>
        <end position="444"/>
    </location>
</feature>
<dbReference type="InterPro" id="IPR051788">
    <property type="entry name" value="MFS_Transporter"/>
</dbReference>
<dbReference type="Proteomes" id="UP000663853">
    <property type="component" value="Unassembled WGS sequence"/>
</dbReference>
<feature type="region of interest" description="Disordered" evidence="7">
    <location>
        <begin position="56"/>
        <end position="75"/>
    </location>
</feature>
<dbReference type="GO" id="GO:0022857">
    <property type="term" value="F:transmembrane transporter activity"/>
    <property type="evidence" value="ECO:0007669"/>
    <property type="project" value="InterPro"/>
</dbReference>
<reference evidence="10" key="1">
    <citation type="submission" date="2021-01" db="EMBL/GenBank/DDBJ databases">
        <authorList>
            <person name="Kaushik A."/>
        </authorList>
    </citation>
    <scope>NUCLEOTIDE SEQUENCE</scope>
    <source>
        <strain evidence="10">AG6-10EEA</strain>
    </source>
</reference>
<feature type="transmembrane region" description="Helical" evidence="8">
    <location>
        <begin position="290"/>
        <end position="314"/>
    </location>
</feature>
<dbReference type="PANTHER" id="PTHR23514">
    <property type="entry name" value="BYPASS OF STOP CODON PROTEIN 6"/>
    <property type="match status" value="1"/>
</dbReference>
<feature type="domain" description="Major facilitator superfamily (MFS) profile" evidence="9">
    <location>
        <begin position="84"/>
        <end position="484"/>
    </location>
</feature>
<feature type="transmembrane region" description="Helical" evidence="8">
    <location>
        <begin position="354"/>
        <end position="372"/>
    </location>
</feature>
<evidence type="ECO:0000259" key="9">
    <source>
        <dbReference type="PROSITE" id="PS50850"/>
    </source>
</evidence>
<feature type="transmembrane region" description="Helical" evidence="8">
    <location>
        <begin position="175"/>
        <end position="196"/>
    </location>
</feature>
<accession>A0A8H3BXQ6</accession>
<evidence type="ECO:0000256" key="2">
    <source>
        <dbReference type="ARBA" id="ARBA00008335"/>
    </source>
</evidence>
<evidence type="ECO:0000256" key="3">
    <source>
        <dbReference type="ARBA" id="ARBA00022448"/>
    </source>
</evidence>
<feature type="region of interest" description="Disordered" evidence="7">
    <location>
        <begin position="609"/>
        <end position="628"/>
    </location>
</feature>
<feature type="transmembrane region" description="Helical" evidence="8">
    <location>
        <begin position="236"/>
        <end position="258"/>
    </location>
</feature>
<evidence type="ECO:0000313" key="10">
    <source>
        <dbReference type="EMBL" id="CAE6467632.1"/>
    </source>
</evidence>
<dbReference type="PANTHER" id="PTHR23514:SF3">
    <property type="entry name" value="BYPASS OF STOP CODON PROTEIN 6"/>
    <property type="match status" value="1"/>
</dbReference>
<feature type="transmembrane region" description="Helical" evidence="8">
    <location>
        <begin position="378"/>
        <end position="400"/>
    </location>
</feature>